<reference evidence="4 5" key="1">
    <citation type="submission" date="2023-05" db="EMBL/GenBank/DDBJ databases">
        <title>A 100% complete, gapless, phased diploid assembly of the Scenedesmus obliquus UTEX 3031 genome.</title>
        <authorList>
            <person name="Biondi T.C."/>
            <person name="Hanschen E.R."/>
            <person name="Kwon T."/>
            <person name="Eng W."/>
            <person name="Kruse C.P.S."/>
            <person name="Koehler S.I."/>
            <person name="Kunde Y."/>
            <person name="Gleasner C.D."/>
            <person name="You Mak K.T."/>
            <person name="Polle J."/>
            <person name="Hovde B.T."/>
            <person name="Starkenburg S.R."/>
        </authorList>
    </citation>
    <scope>NUCLEOTIDE SEQUENCE [LARGE SCALE GENOMIC DNA]</scope>
    <source>
        <strain evidence="4 5">DOE0152z</strain>
    </source>
</reference>
<gene>
    <name evidence="4" type="ORF">OEZ85_007468</name>
</gene>
<accession>A0ABY8THP9</accession>
<keyword evidence="5" id="KW-1185">Reference proteome</keyword>
<dbReference type="InterPro" id="IPR032675">
    <property type="entry name" value="LRR_dom_sf"/>
</dbReference>
<evidence type="ECO:0000256" key="1">
    <source>
        <dbReference type="ARBA" id="ARBA00004430"/>
    </source>
</evidence>
<dbReference type="InterPro" id="IPR001611">
    <property type="entry name" value="Leu-rich_rpt"/>
</dbReference>
<dbReference type="SMART" id="SM00369">
    <property type="entry name" value="LRR_TYP"/>
    <property type="match status" value="2"/>
</dbReference>
<dbReference type="PANTHER" id="PTHR46759">
    <property type="entry name" value="LEUCINE-RICH REPEAT-CONTAINING PROTEIN 72"/>
    <property type="match status" value="1"/>
</dbReference>
<evidence type="ECO:0000256" key="2">
    <source>
        <dbReference type="ARBA" id="ARBA00022614"/>
    </source>
</evidence>
<protein>
    <recommendedName>
        <fullName evidence="6">U2A'/phosphoprotein 32 family A C-terminal domain-containing protein</fullName>
    </recommendedName>
</protein>
<name>A0ABY8THP9_TETOB</name>
<dbReference type="PANTHER" id="PTHR46759:SF1">
    <property type="entry name" value="LEUCINE-RICH REPEAT-CONTAINING PROTEIN 72"/>
    <property type="match status" value="1"/>
</dbReference>
<dbReference type="InterPro" id="IPR003591">
    <property type="entry name" value="Leu-rich_rpt_typical-subtyp"/>
</dbReference>
<dbReference type="Gene3D" id="3.80.10.10">
    <property type="entry name" value="Ribonuclease Inhibitor"/>
    <property type="match status" value="1"/>
</dbReference>
<organism evidence="4 5">
    <name type="scientific">Tetradesmus obliquus</name>
    <name type="common">Green alga</name>
    <name type="synonym">Acutodesmus obliquus</name>
    <dbReference type="NCBI Taxonomy" id="3088"/>
    <lineage>
        <taxon>Eukaryota</taxon>
        <taxon>Viridiplantae</taxon>
        <taxon>Chlorophyta</taxon>
        <taxon>core chlorophytes</taxon>
        <taxon>Chlorophyceae</taxon>
        <taxon>CS clade</taxon>
        <taxon>Sphaeropleales</taxon>
        <taxon>Scenedesmaceae</taxon>
        <taxon>Tetradesmus</taxon>
    </lineage>
</organism>
<dbReference type="InterPro" id="IPR042655">
    <property type="entry name" value="LRC72"/>
</dbReference>
<dbReference type="PROSITE" id="PS51450">
    <property type="entry name" value="LRR"/>
    <property type="match status" value="2"/>
</dbReference>
<dbReference type="SMART" id="SM00365">
    <property type="entry name" value="LRR_SD22"/>
    <property type="match status" value="2"/>
</dbReference>
<evidence type="ECO:0008006" key="6">
    <source>
        <dbReference type="Google" id="ProtNLM"/>
    </source>
</evidence>
<proteinExistence type="predicted"/>
<evidence type="ECO:0000256" key="3">
    <source>
        <dbReference type="ARBA" id="ARBA00022737"/>
    </source>
</evidence>
<dbReference type="EMBL" id="CP126208">
    <property type="protein sequence ID" value="WIA07997.1"/>
    <property type="molecule type" value="Genomic_DNA"/>
</dbReference>
<comment type="subcellular location">
    <subcellularLocation>
        <location evidence="1">Cytoplasm</location>
        <location evidence="1">Cytoskeleton</location>
        <location evidence="1">Cilium axoneme</location>
    </subcellularLocation>
</comment>
<sequence>MAPPQQMRVVSQPLAEVVGHGANAKHVKDCTELYLGGKGIEQLAGFERLTNLEVLWLNDNKLTAITGLNSNMRIKQLYAHNNAICTLKGSLLRLKFLTDLDLSHNQLRDLRKLLQGLARLRFLQQLNLQASELRYMQKNSRWALQSKTHCMNSGNPCCEEPDYRLLLIHVMPSLMVLDHHQVTPAERLQAAAQIGNETGILNVAFGTGVPQSVLQHRTAVAGQCQDRSVLEQELTQRAEAIRQKQQQAAADAEAALFAQNADADYWAPRNSLPPPAGLAKAQQAWAAAAAATACNGTGQALHTQHIAASLMAPAGVQARDSQAQVLQLQLTGSTASTSVLLGTGNSAGSKWTANMSAGSLAAASAVQAAAASYSPKDVLVLHSYSKCSSADDACGGSSTACSKSSKGIAAGARYLDGTFANHLTQLSWEAEPKALKL</sequence>
<evidence type="ECO:0000313" key="5">
    <source>
        <dbReference type="Proteomes" id="UP001244341"/>
    </source>
</evidence>
<keyword evidence="2" id="KW-0433">Leucine-rich repeat</keyword>
<dbReference type="SUPFAM" id="SSF52075">
    <property type="entry name" value="Outer arm dynein light chain 1"/>
    <property type="match status" value="1"/>
</dbReference>
<keyword evidence="3" id="KW-0677">Repeat</keyword>
<evidence type="ECO:0000313" key="4">
    <source>
        <dbReference type="EMBL" id="WIA07997.1"/>
    </source>
</evidence>
<dbReference type="Proteomes" id="UP001244341">
    <property type="component" value="Chromosome 1b"/>
</dbReference>